<dbReference type="GO" id="GO:0005886">
    <property type="term" value="C:plasma membrane"/>
    <property type="evidence" value="ECO:0007669"/>
    <property type="project" value="UniProtKB-SubCell"/>
</dbReference>
<feature type="domain" description="Neurotransmitter-gated ion-channel ligand-binding" evidence="13">
    <location>
        <begin position="32"/>
        <end position="207"/>
    </location>
</feature>
<evidence type="ECO:0000259" key="14">
    <source>
        <dbReference type="Pfam" id="PF02932"/>
    </source>
</evidence>
<dbReference type="InterPro" id="IPR036734">
    <property type="entry name" value="Neur_chan_lig-bd_sf"/>
</dbReference>
<feature type="chain" id="PRO_5036515290" description="Glycine receptor subunit alpha-2" evidence="11">
    <location>
        <begin position="24"/>
        <end position="423"/>
    </location>
</feature>
<dbReference type="EnsemblMetazoa" id="G19647.1">
    <property type="protein sequence ID" value="G19647.1:cds"/>
    <property type="gene ID" value="G19647"/>
</dbReference>
<dbReference type="KEGG" id="crg:105343614"/>
<dbReference type="GO" id="GO:0005230">
    <property type="term" value="F:extracellular ligand-gated monoatomic ion channel activity"/>
    <property type="evidence" value="ECO:0007669"/>
    <property type="project" value="InterPro"/>
</dbReference>
<feature type="transmembrane region" description="Helical" evidence="11">
    <location>
        <begin position="271"/>
        <end position="295"/>
    </location>
</feature>
<dbReference type="GeneID" id="105343614"/>
<comment type="subcellular location">
    <subcellularLocation>
        <location evidence="2">Cell membrane</location>
    </subcellularLocation>
    <subcellularLocation>
        <location evidence="1">Membrane</location>
        <topology evidence="1">Multi-pass membrane protein</topology>
    </subcellularLocation>
</comment>
<protein>
    <recommendedName>
        <fullName evidence="17">Glycine receptor subunit alpha-2</fullName>
    </recommendedName>
</protein>
<keyword evidence="16" id="KW-1185">Reference proteome</keyword>
<feature type="domain" description="Neurotransmitter-gated ion-channel transmembrane" evidence="14">
    <location>
        <begin position="243"/>
        <end position="331"/>
    </location>
</feature>
<dbReference type="RefSeq" id="XP_011449336.1">
    <property type="nucleotide sequence ID" value="XM_011451034.4"/>
</dbReference>
<keyword evidence="9 11" id="KW-0472">Membrane</keyword>
<keyword evidence="7 11" id="KW-1133">Transmembrane helix</keyword>
<evidence type="ECO:0000259" key="13">
    <source>
        <dbReference type="Pfam" id="PF02931"/>
    </source>
</evidence>
<keyword evidence="5 11" id="KW-0812">Transmembrane</keyword>
<feature type="signal peptide" evidence="11">
    <location>
        <begin position="1"/>
        <end position="23"/>
    </location>
</feature>
<dbReference type="InterPro" id="IPR036719">
    <property type="entry name" value="Neuro-gated_channel_TM_sf"/>
</dbReference>
<evidence type="ECO:0000256" key="3">
    <source>
        <dbReference type="ARBA" id="ARBA00022448"/>
    </source>
</evidence>
<proteinExistence type="inferred from homology"/>
<dbReference type="OMA" id="MIACIMF"/>
<dbReference type="InterPro" id="IPR006202">
    <property type="entry name" value="Neur_chan_lig-bd"/>
</dbReference>
<comment type="similarity">
    <text evidence="11">Belongs to the ligand-gated ion channel (TC 1.A.9) family.</text>
</comment>
<feature type="transmembrane region" description="Helical" evidence="11">
    <location>
        <begin position="380"/>
        <end position="400"/>
    </location>
</feature>
<dbReference type="Proteomes" id="UP000005408">
    <property type="component" value="Unassembled WGS sequence"/>
</dbReference>
<feature type="transmembrane region" description="Helical" evidence="11">
    <location>
        <begin position="301"/>
        <end position="322"/>
    </location>
</feature>
<dbReference type="OrthoDB" id="442503at2759"/>
<keyword evidence="10 11" id="KW-0407">Ion channel</keyword>
<dbReference type="Gene3D" id="1.20.58.390">
    <property type="entry name" value="Neurotransmitter-gated ion-channel transmembrane domain"/>
    <property type="match status" value="1"/>
</dbReference>
<dbReference type="RefSeq" id="XP_011449335.1">
    <property type="nucleotide sequence ID" value="XM_011451033.4"/>
</dbReference>
<dbReference type="GO" id="GO:0004888">
    <property type="term" value="F:transmembrane signaling receptor activity"/>
    <property type="evidence" value="ECO:0007669"/>
    <property type="project" value="InterPro"/>
</dbReference>
<dbReference type="SMR" id="A0A8W8JN99"/>
<dbReference type="InterPro" id="IPR006028">
    <property type="entry name" value="GABAA/Glycine_rcpt"/>
</dbReference>
<keyword evidence="4" id="KW-1003">Cell membrane</keyword>
<dbReference type="Gene3D" id="2.70.170.10">
    <property type="entry name" value="Neurotransmitter-gated ion-channel ligand-binding domain"/>
    <property type="match status" value="1"/>
</dbReference>
<dbReference type="SUPFAM" id="SSF90112">
    <property type="entry name" value="Neurotransmitter-gated ion-channel transmembrane pore"/>
    <property type="match status" value="1"/>
</dbReference>
<evidence type="ECO:0000256" key="9">
    <source>
        <dbReference type="ARBA" id="ARBA00023136"/>
    </source>
</evidence>
<dbReference type="PROSITE" id="PS00236">
    <property type="entry name" value="NEUROTR_ION_CHANNEL"/>
    <property type="match status" value="1"/>
</dbReference>
<dbReference type="CDD" id="cd19049">
    <property type="entry name" value="LGIC_TM_anion"/>
    <property type="match status" value="1"/>
</dbReference>
<name>A0A8W8JN99_MAGGI</name>
<accession>A0A8W8JN99</accession>
<keyword evidence="8 11" id="KW-0406">Ion transport</keyword>
<dbReference type="SUPFAM" id="SSF63712">
    <property type="entry name" value="Nicotinic receptor ligand binding domain-like"/>
    <property type="match status" value="1"/>
</dbReference>
<dbReference type="InterPro" id="IPR006201">
    <property type="entry name" value="Neur_channel"/>
</dbReference>
<feature type="region of interest" description="Disordered" evidence="12">
    <location>
        <begin position="343"/>
        <end position="367"/>
    </location>
</feature>
<evidence type="ECO:0000313" key="15">
    <source>
        <dbReference type="EnsemblMetazoa" id="G19647.1:cds"/>
    </source>
</evidence>
<keyword evidence="6 11" id="KW-0732">Signal</keyword>
<dbReference type="AlphaFoldDB" id="A0A8W8JN99"/>
<evidence type="ECO:0000256" key="8">
    <source>
        <dbReference type="ARBA" id="ARBA00023065"/>
    </source>
</evidence>
<evidence type="ECO:0008006" key="17">
    <source>
        <dbReference type="Google" id="ProtNLM"/>
    </source>
</evidence>
<evidence type="ECO:0000256" key="12">
    <source>
        <dbReference type="SAM" id="MobiDB-lite"/>
    </source>
</evidence>
<sequence length="423" mass="48335">MGQNAMLYLLATVSLLCLEPVHTTSPINIRHSLVNQLLDGYEATQAPVADGLPVTENVQLYILSIDSISDSSMDYDMSFYLRQRWYDPRLRFNESLGIENIELDPKLMDKIWVPDLYIINEKTAKFHTVTVPNKMMYIYPDGLVLYSARVSGVFSCMMDLHKYPLDKQICDIRMESYSHSASTLVVRWRDTPAEISSTLRLPQFDITLMRSFFCDQQYMGINYTCIGLDIHLERNIGYYLTQTYVPCVLVVILSWVNFWLSIDAVPARISLGLLTVLTMTTQSSAAVRGLTVVSYVKAMDVWIFACLFFVFAGLLEFAWVNVSNRVESRRKSVLDLPSLVNGNAKRSPKTESPTSQREGFSFTPSKNREKARNIDRVSRFLFPAAFILFNVGYWLVYLVLWEPVIDKHSDSEGVTMTVNLNDD</sequence>
<evidence type="ECO:0000256" key="1">
    <source>
        <dbReference type="ARBA" id="ARBA00004141"/>
    </source>
</evidence>
<dbReference type="Pfam" id="PF02932">
    <property type="entry name" value="Neur_chan_memb"/>
    <property type="match status" value="1"/>
</dbReference>
<evidence type="ECO:0000256" key="6">
    <source>
        <dbReference type="ARBA" id="ARBA00022729"/>
    </source>
</evidence>
<evidence type="ECO:0000256" key="7">
    <source>
        <dbReference type="ARBA" id="ARBA00022989"/>
    </source>
</evidence>
<evidence type="ECO:0000256" key="10">
    <source>
        <dbReference type="ARBA" id="ARBA00023303"/>
    </source>
</evidence>
<reference evidence="15" key="1">
    <citation type="submission" date="2022-08" db="UniProtKB">
        <authorList>
            <consortium name="EnsemblMetazoa"/>
        </authorList>
    </citation>
    <scope>IDENTIFICATION</scope>
    <source>
        <strain evidence="15">05x7-T-G4-1.051#20</strain>
    </source>
</reference>
<evidence type="ECO:0000256" key="11">
    <source>
        <dbReference type="RuleBase" id="RU000687"/>
    </source>
</evidence>
<feature type="compositionally biased region" description="Polar residues" evidence="12">
    <location>
        <begin position="350"/>
        <end position="365"/>
    </location>
</feature>
<dbReference type="Pfam" id="PF02931">
    <property type="entry name" value="Neur_chan_LBD"/>
    <property type="match status" value="1"/>
</dbReference>
<dbReference type="FunFam" id="2.70.170.10:FF:000045">
    <property type="entry name" value="Predicted protein"/>
    <property type="match status" value="1"/>
</dbReference>
<dbReference type="NCBIfam" id="TIGR00860">
    <property type="entry name" value="LIC"/>
    <property type="match status" value="1"/>
</dbReference>
<evidence type="ECO:0000256" key="5">
    <source>
        <dbReference type="ARBA" id="ARBA00022692"/>
    </source>
</evidence>
<dbReference type="PANTHER" id="PTHR18945">
    <property type="entry name" value="NEUROTRANSMITTER GATED ION CHANNEL"/>
    <property type="match status" value="1"/>
</dbReference>
<evidence type="ECO:0000313" key="16">
    <source>
        <dbReference type="Proteomes" id="UP000005408"/>
    </source>
</evidence>
<keyword evidence="3 11" id="KW-0813">Transport</keyword>
<dbReference type="InterPro" id="IPR006029">
    <property type="entry name" value="Neurotrans-gated_channel_TM"/>
</dbReference>
<dbReference type="InterPro" id="IPR038050">
    <property type="entry name" value="Neuro_actylchol_rec"/>
</dbReference>
<dbReference type="PRINTS" id="PR00253">
    <property type="entry name" value="GABAARECEPTR"/>
</dbReference>
<organism evidence="15 16">
    <name type="scientific">Magallana gigas</name>
    <name type="common">Pacific oyster</name>
    <name type="synonym">Crassostrea gigas</name>
    <dbReference type="NCBI Taxonomy" id="29159"/>
    <lineage>
        <taxon>Eukaryota</taxon>
        <taxon>Metazoa</taxon>
        <taxon>Spiralia</taxon>
        <taxon>Lophotrochozoa</taxon>
        <taxon>Mollusca</taxon>
        <taxon>Bivalvia</taxon>
        <taxon>Autobranchia</taxon>
        <taxon>Pteriomorphia</taxon>
        <taxon>Ostreida</taxon>
        <taxon>Ostreoidea</taxon>
        <taxon>Ostreidae</taxon>
        <taxon>Magallana</taxon>
    </lineage>
</organism>
<evidence type="ECO:0000256" key="2">
    <source>
        <dbReference type="ARBA" id="ARBA00004236"/>
    </source>
</evidence>
<dbReference type="InterPro" id="IPR018000">
    <property type="entry name" value="Neurotransmitter_ion_chnl_CS"/>
</dbReference>
<evidence type="ECO:0000256" key="4">
    <source>
        <dbReference type="ARBA" id="ARBA00022475"/>
    </source>
</evidence>
<dbReference type="PRINTS" id="PR00252">
    <property type="entry name" value="NRIONCHANNEL"/>
</dbReference>
<feature type="transmembrane region" description="Helical" evidence="11">
    <location>
        <begin position="236"/>
        <end position="259"/>
    </location>
</feature>